<dbReference type="AlphaFoldDB" id="A0A1I4TCY3"/>
<gene>
    <name evidence="1" type="ORF">SAMN05192568_105211</name>
</gene>
<protein>
    <submittedName>
        <fullName evidence="1">Uncharacterized protein</fullName>
    </submittedName>
</protein>
<evidence type="ECO:0000313" key="1">
    <source>
        <dbReference type="EMBL" id="SFM74552.1"/>
    </source>
</evidence>
<organism evidence="1 2">
    <name type="scientific">Methylobacterium pseudosasicola</name>
    <dbReference type="NCBI Taxonomy" id="582667"/>
    <lineage>
        <taxon>Bacteria</taxon>
        <taxon>Pseudomonadati</taxon>
        <taxon>Pseudomonadota</taxon>
        <taxon>Alphaproteobacteria</taxon>
        <taxon>Hyphomicrobiales</taxon>
        <taxon>Methylobacteriaceae</taxon>
        <taxon>Methylobacterium</taxon>
    </lineage>
</organism>
<proteinExistence type="predicted"/>
<dbReference type="RefSeq" id="WP_092046203.1">
    <property type="nucleotide sequence ID" value="NZ_FOTK01000052.1"/>
</dbReference>
<keyword evidence="2" id="KW-1185">Reference proteome</keyword>
<dbReference type="Proteomes" id="UP000199048">
    <property type="component" value="Unassembled WGS sequence"/>
</dbReference>
<name>A0A1I4TCY3_9HYPH</name>
<dbReference type="OrthoDB" id="8146150at2"/>
<reference evidence="2" key="1">
    <citation type="submission" date="2016-10" db="EMBL/GenBank/DDBJ databases">
        <authorList>
            <person name="Varghese N."/>
            <person name="Submissions S."/>
        </authorList>
    </citation>
    <scope>NUCLEOTIDE SEQUENCE [LARGE SCALE GENOMIC DNA]</scope>
    <source>
        <strain evidence="2">BL36</strain>
    </source>
</reference>
<evidence type="ECO:0000313" key="2">
    <source>
        <dbReference type="Proteomes" id="UP000199048"/>
    </source>
</evidence>
<accession>A0A1I4TCY3</accession>
<dbReference type="EMBL" id="FOTK01000052">
    <property type="protein sequence ID" value="SFM74552.1"/>
    <property type="molecule type" value="Genomic_DNA"/>
</dbReference>
<sequence>MVSDLIEAIETTAMPKLSYYETVESYATLPPETYGPLHEAPEDLMLVHIAMGELDAARKIWHERDLWHQNWPRHPALRLRWLREQLDAVAEPLHAGDRPALARILHGWEAANVQGTELERYWEPTPFPLEL</sequence>